<feature type="region of interest" description="Disordered" evidence="3">
    <location>
        <begin position="1"/>
        <end position="29"/>
    </location>
</feature>
<evidence type="ECO:0000256" key="4">
    <source>
        <dbReference type="SAM" id="Phobius"/>
    </source>
</evidence>
<reference evidence="7" key="2">
    <citation type="submission" date="2021-05" db="EMBL/GenBank/DDBJ databases">
        <authorList>
            <person name="Moolhuijzen P.M."/>
            <person name="Moffat C.S."/>
        </authorList>
    </citation>
    <scope>NUCLEOTIDE SEQUENCE</scope>
    <source>
        <strain evidence="7">86-124</strain>
    </source>
</reference>
<dbReference type="OrthoDB" id="2213137at2759"/>
<evidence type="ECO:0000313" key="8">
    <source>
        <dbReference type="Proteomes" id="UP000245464"/>
    </source>
</evidence>
<reference evidence="7" key="3">
    <citation type="journal article" date="2022" name="bioRxiv">
        <title>A global pangenome for the wheat fungal pathogen Pyrenophora tritici-repentis and prediction of effector protein structural homology.</title>
        <authorList>
            <person name="Moolhuijzen P."/>
            <person name="See P.T."/>
            <person name="Shi G."/>
            <person name="Powell H.R."/>
            <person name="Cockram J."/>
            <person name="Jorgensen L.N."/>
            <person name="Benslimane H."/>
            <person name="Strelkov S.E."/>
            <person name="Turner J."/>
            <person name="Liu Z."/>
            <person name="Moffat C.S."/>
        </authorList>
    </citation>
    <scope>NUCLEOTIDE SEQUENCE</scope>
    <source>
        <strain evidence="7">86-124</strain>
    </source>
</reference>
<protein>
    <submittedName>
        <fullName evidence="6 7">Arabinose efflux permease</fullName>
    </submittedName>
</protein>
<evidence type="ECO:0000256" key="3">
    <source>
        <dbReference type="SAM" id="MobiDB-lite"/>
    </source>
</evidence>
<evidence type="ECO:0000313" key="7">
    <source>
        <dbReference type="EMBL" id="KAI1515033.1"/>
    </source>
</evidence>
<evidence type="ECO:0000259" key="5">
    <source>
        <dbReference type="PROSITE" id="PS50850"/>
    </source>
</evidence>
<dbReference type="EMBL" id="NQIK02000002">
    <property type="protein sequence ID" value="KAF7575221.1"/>
    <property type="molecule type" value="Genomic_DNA"/>
</dbReference>
<dbReference type="Proteomes" id="UP000245464">
    <property type="component" value="Chromosome 2"/>
</dbReference>
<accession>A0A317AN28</accession>
<feature type="transmembrane region" description="Helical" evidence="4">
    <location>
        <begin position="213"/>
        <end position="231"/>
    </location>
</feature>
<sequence length="444" mass="48539">MAMRSEGDLTTTTATPETQSQFELESRDRWSEEREFESLLPPCDGGKDAWSFLAAAFVIEIMVWGFPWSYGIFQEYYSTTLPFSGASGIPAIGTSAMGILYMVAPFTFGSLIRWPRYRRHAMIVGLLIMCLSLGLSSICQTVPQLIVTQGIFYGIGGAVTYSPVVTFLDEWFVHKKGLAFGIMWAGTGLGGVVVPLLLQWLLDTYGFRTSLRIWTLALFLITLPLTFFLKPRLPVPATNRARITFTFLRNKTFWILQAGNVMQGLGFFVPSIYLPTYTKSLGFNNTISTLPIILINIAAVIGSISMGTIVDRTHVTTAILISTVGAMLSIFLIWGFSTSLPPLLAFCFMYGLFAGSFTNTWPGILRTVQRSTGQMESSMVYSFLSLGRGVGNVVSGPVSEALMKTGNVGGMGLYGTQYGSLVIWTGISAALGGISIIGRRVGWL</sequence>
<dbReference type="GO" id="GO:0016020">
    <property type="term" value="C:membrane"/>
    <property type="evidence" value="ECO:0007669"/>
    <property type="project" value="UniProtKB-SubCell"/>
</dbReference>
<dbReference type="Gene3D" id="1.20.1250.20">
    <property type="entry name" value="MFS general substrate transporter like domains"/>
    <property type="match status" value="1"/>
</dbReference>
<dbReference type="Pfam" id="PF07690">
    <property type="entry name" value="MFS_1"/>
    <property type="match status" value="1"/>
</dbReference>
<name>A0A317AN28_9PLEO</name>
<reference evidence="6 8" key="1">
    <citation type="journal article" date="2018" name="BMC Genomics">
        <title>Comparative genomics of the wheat fungal pathogen Pyrenophora tritici-repentis reveals chromosomal variations and genome plasticity.</title>
        <authorList>
            <person name="Moolhuijzen P."/>
            <person name="See P.T."/>
            <person name="Hane J.K."/>
            <person name="Shi G."/>
            <person name="Liu Z."/>
            <person name="Oliver R.P."/>
            <person name="Moffat C.S."/>
        </authorList>
    </citation>
    <scope>NUCLEOTIDE SEQUENCE [LARGE SCALE GENOMIC DNA]</scope>
    <source>
        <strain evidence="6">M4</strain>
    </source>
</reference>
<dbReference type="InterPro" id="IPR020846">
    <property type="entry name" value="MFS_dom"/>
</dbReference>
<keyword evidence="4" id="KW-0472">Membrane</keyword>
<gene>
    <name evidence="7" type="ORF">Ptr86124_006356</name>
    <name evidence="6" type="ORF">PtrM4_068450</name>
</gene>
<organism evidence="7 9">
    <name type="scientific">Pyrenophora tritici-repentis</name>
    <dbReference type="NCBI Taxonomy" id="45151"/>
    <lineage>
        <taxon>Eukaryota</taxon>
        <taxon>Fungi</taxon>
        <taxon>Dikarya</taxon>
        <taxon>Ascomycota</taxon>
        <taxon>Pezizomycotina</taxon>
        <taxon>Dothideomycetes</taxon>
        <taxon>Pleosporomycetidae</taxon>
        <taxon>Pleosporales</taxon>
        <taxon>Pleosporineae</taxon>
        <taxon>Pleosporaceae</taxon>
        <taxon>Pyrenophora</taxon>
    </lineage>
</organism>
<comment type="subcellular location">
    <subcellularLocation>
        <location evidence="1">Membrane</location>
        <topology evidence="1">Multi-pass membrane protein</topology>
    </subcellularLocation>
</comment>
<feature type="transmembrane region" description="Helical" evidence="4">
    <location>
        <begin position="120"/>
        <end position="138"/>
    </location>
</feature>
<feature type="transmembrane region" description="Helical" evidence="4">
    <location>
        <begin position="150"/>
        <end position="168"/>
    </location>
</feature>
<feature type="transmembrane region" description="Helical" evidence="4">
    <location>
        <begin position="49"/>
        <end position="68"/>
    </location>
</feature>
<dbReference type="EMBL" id="NRDI02000007">
    <property type="protein sequence ID" value="KAI1515033.1"/>
    <property type="molecule type" value="Genomic_DNA"/>
</dbReference>
<dbReference type="InterPro" id="IPR011701">
    <property type="entry name" value="MFS"/>
</dbReference>
<proteinExistence type="inferred from homology"/>
<dbReference type="AlphaFoldDB" id="A0A317AN28"/>
<dbReference type="SUPFAM" id="SSF103473">
    <property type="entry name" value="MFS general substrate transporter"/>
    <property type="match status" value="1"/>
</dbReference>
<feature type="domain" description="Major facilitator superfamily (MFS) profile" evidence="5">
    <location>
        <begin position="252"/>
        <end position="444"/>
    </location>
</feature>
<feature type="transmembrane region" description="Helical" evidence="4">
    <location>
        <begin position="286"/>
        <end position="310"/>
    </location>
</feature>
<feature type="transmembrane region" description="Helical" evidence="4">
    <location>
        <begin position="180"/>
        <end position="201"/>
    </location>
</feature>
<dbReference type="GO" id="GO:0022857">
    <property type="term" value="F:transmembrane transporter activity"/>
    <property type="evidence" value="ECO:0007669"/>
    <property type="project" value="InterPro"/>
</dbReference>
<dbReference type="PANTHER" id="PTHR11360:SF287">
    <property type="entry name" value="MFS MONOCARBOXYLATE TRANSPORTER"/>
    <property type="match status" value="1"/>
</dbReference>
<dbReference type="Proteomes" id="UP000249757">
    <property type="component" value="Unassembled WGS sequence"/>
</dbReference>
<dbReference type="PANTHER" id="PTHR11360">
    <property type="entry name" value="MONOCARBOXYLATE TRANSPORTER"/>
    <property type="match status" value="1"/>
</dbReference>
<keyword evidence="4" id="KW-0812">Transmembrane</keyword>
<evidence type="ECO:0000313" key="9">
    <source>
        <dbReference type="Proteomes" id="UP000249757"/>
    </source>
</evidence>
<dbReference type="PROSITE" id="PS50850">
    <property type="entry name" value="MFS"/>
    <property type="match status" value="1"/>
</dbReference>
<feature type="transmembrane region" description="Helical" evidence="4">
    <location>
        <begin position="418"/>
        <end position="438"/>
    </location>
</feature>
<feature type="transmembrane region" description="Helical" evidence="4">
    <location>
        <begin position="252"/>
        <end position="274"/>
    </location>
</feature>
<feature type="transmembrane region" description="Helical" evidence="4">
    <location>
        <begin position="317"/>
        <end position="337"/>
    </location>
</feature>
<comment type="similarity">
    <text evidence="2">Belongs to the major facilitator superfamily. Monocarboxylate porter (TC 2.A.1.13) family.</text>
</comment>
<feature type="transmembrane region" description="Helical" evidence="4">
    <location>
        <begin position="343"/>
        <end position="368"/>
    </location>
</feature>
<comment type="caution">
    <text evidence="7">The sequence shown here is derived from an EMBL/GenBank/DDBJ whole genome shotgun (WGS) entry which is preliminary data.</text>
</comment>
<dbReference type="InterPro" id="IPR036259">
    <property type="entry name" value="MFS_trans_sf"/>
</dbReference>
<evidence type="ECO:0000313" key="6">
    <source>
        <dbReference type="EMBL" id="KAF7575221.1"/>
    </source>
</evidence>
<evidence type="ECO:0000256" key="1">
    <source>
        <dbReference type="ARBA" id="ARBA00004141"/>
    </source>
</evidence>
<feature type="transmembrane region" description="Helical" evidence="4">
    <location>
        <begin position="88"/>
        <end position="108"/>
    </location>
</feature>
<keyword evidence="9" id="KW-1185">Reference proteome</keyword>
<evidence type="ECO:0000256" key="2">
    <source>
        <dbReference type="ARBA" id="ARBA00006727"/>
    </source>
</evidence>
<reference evidence="9" key="4">
    <citation type="journal article" date="2022" name="Microb. Genom.">
        <title>A global pangenome for the wheat fungal pathogen Pyrenophora tritici-repentis and prediction of effector protein structural homology.</title>
        <authorList>
            <person name="Moolhuijzen P.M."/>
            <person name="See P.T."/>
            <person name="Shi G."/>
            <person name="Powell H.R."/>
            <person name="Cockram J."/>
            <person name="Jorgensen L.N."/>
            <person name="Benslimane H."/>
            <person name="Strelkov S.E."/>
            <person name="Turner J."/>
            <person name="Liu Z."/>
            <person name="Moffat C.S."/>
        </authorList>
    </citation>
    <scope>NUCLEOTIDE SEQUENCE [LARGE SCALE GENOMIC DNA]</scope>
</reference>
<dbReference type="OMA" id="YHATTCI"/>
<dbReference type="InterPro" id="IPR050327">
    <property type="entry name" value="Proton-linked_MCT"/>
</dbReference>
<keyword evidence="4" id="KW-1133">Transmembrane helix</keyword>